<dbReference type="Pfam" id="PF01177">
    <property type="entry name" value="Asp_Glu_race"/>
    <property type="match status" value="1"/>
</dbReference>
<dbReference type="Gene3D" id="3.40.50.1860">
    <property type="match status" value="2"/>
</dbReference>
<reference evidence="3" key="1">
    <citation type="submission" date="2021-01" db="EMBL/GenBank/DDBJ databases">
        <authorList>
            <person name="Corre E."/>
            <person name="Pelletier E."/>
            <person name="Niang G."/>
            <person name="Scheremetjew M."/>
            <person name="Finn R."/>
            <person name="Kale V."/>
            <person name="Holt S."/>
            <person name="Cochrane G."/>
            <person name="Meng A."/>
            <person name="Brown T."/>
            <person name="Cohen L."/>
        </authorList>
    </citation>
    <scope>NUCLEOTIDE SEQUENCE</scope>
    <source>
        <strain evidence="3">GSO104</strain>
    </source>
</reference>
<dbReference type="InterPro" id="IPR001920">
    <property type="entry name" value="Asp/Glu_race"/>
</dbReference>
<name>A0A6S8XUE8_9STRA</name>
<dbReference type="PANTHER" id="PTHR21198">
    <property type="entry name" value="GLUTAMATE RACEMASE"/>
    <property type="match status" value="1"/>
</dbReference>
<evidence type="ECO:0000256" key="1">
    <source>
        <dbReference type="ARBA" id="ARBA00007847"/>
    </source>
</evidence>
<dbReference type="AlphaFoldDB" id="A0A6S8XUE8"/>
<organism evidence="3">
    <name type="scientific">Ditylum brightwellii</name>
    <dbReference type="NCBI Taxonomy" id="49249"/>
    <lineage>
        <taxon>Eukaryota</taxon>
        <taxon>Sar</taxon>
        <taxon>Stramenopiles</taxon>
        <taxon>Ochrophyta</taxon>
        <taxon>Bacillariophyta</taxon>
        <taxon>Mediophyceae</taxon>
        <taxon>Lithodesmiophycidae</taxon>
        <taxon>Lithodesmiales</taxon>
        <taxon>Lithodesmiaceae</taxon>
        <taxon>Ditylum</taxon>
    </lineage>
</organism>
<dbReference type="GO" id="GO:0047661">
    <property type="term" value="F:amino-acid racemase activity"/>
    <property type="evidence" value="ECO:0007669"/>
    <property type="project" value="InterPro"/>
</dbReference>
<dbReference type="NCBIfam" id="TIGR00035">
    <property type="entry name" value="asp_race"/>
    <property type="match status" value="1"/>
</dbReference>
<keyword evidence="2" id="KW-0413">Isomerase</keyword>
<protein>
    <recommendedName>
        <fullName evidence="4">Aspartate racemase</fullName>
    </recommendedName>
</protein>
<evidence type="ECO:0000313" key="3">
    <source>
        <dbReference type="EMBL" id="CAE4656747.1"/>
    </source>
</evidence>
<evidence type="ECO:0000256" key="2">
    <source>
        <dbReference type="ARBA" id="ARBA00023235"/>
    </source>
</evidence>
<evidence type="ECO:0008006" key="4">
    <source>
        <dbReference type="Google" id="ProtNLM"/>
    </source>
</evidence>
<dbReference type="EMBL" id="HBNS01054541">
    <property type="protein sequence ID" value="CAE4656747.1"/>
    <property type="molecule type" value="Transcribed_RNA"/>
</dbReference>
<comment type="similarity">
    <text evidence="1">Belongs to the aspartate/glutamate racemases family.</text>
</comment>
<sequence length="330" mass="35179">MVVATIKRINSGNFNSDSVVETFVHKVVTWKPKVNDDGVSNFLSALPKPRISLKQGRQKTISAAGEAEPDGNDAPTKQCLVGVVGGIGPAASVRLQDIIVKKDSLRCKNKGFTRENGFLADSHHTPLLVFNNPQIPNNNRGALGIGPSPVDALVDSASALQRAGADAVAFACTTAYTWKDIVSARSGVHILDLLQLVAKKVVMSGCKRVGLLDVDGTHASGRFKACLEEHGIEVVLPWKSEQKMIMNVVADIKMGVSAADGPLETLVEIVTQLVKRDGVSAVILGCTEVSSALGTATNRPDITYFDSLSILADEIISRFHDTKEVRKASS</sequence>
<dbReference type="InterPro" id="IPR015942">
    <property type="entry name" value="Asp/Glu/hydantoin_racemase"/>
</dbReference>
<dbReference type="SUPFAM" id="SSF53681">
    <property type="entry name" value="Aspartate/glutamate racemase"/>
    <property type="match status" value="2"/>
</dbReference>
<proteinExistence type="inferred from homology"/>
<accession>A0A6S8XUE8</accession>
<dbReference type="PANTHER" id="PTHR21198:SF7">
    <property type="entry name" value="ASPARTATE-GLUTAMATE RACEMASE FAMILY"/>
    <property type="match status" value="1"/>
</dbReference>
<gene>
    <name evidence="3" type="ORF">DBRI00130_LOCUS39561</name>
</gene>
<dbReference type="InterPro" id="IPR004380">
    <property type="entry name" value="Asp_race"/>
</dbReference>